<dbReference type="NCBIfam" id="NF008865">
    <property type="entry name" value="PRK11898.1"/>
    <property type="match status" value="1"/>
</dbReference>
<reference evidence="10" key="1">
    <citation type="submission" date="2020-07" db="EMBL/GenBank/DDBJ databases">
        <title>Methanobacterium. sp. MethCan genome.</title>
        <authorList>
            <person name="Postec A."/>
            <person name="Quemeneur M."/>
        </authorList>
    </citation>
    <scope>NUCLEOTIDE SEQUENCE</scope>
    <source>
        <strain evidence="10">MethCAN</strain>
    </source>
</reference>
<dbReference type="InterPro" id="IPR045865">
    <property type="entry name" value="ACT-like_dom_sf"/>
</dbReference>
<dbReference type="InterPro" id="IPR018528">
    <property type="entry name" value="Preph_deHydtase_CS"/>
</dbReference>
<dbReference type="GO" id="GO:0009094">
    <property type="term" value="P:L-phenylalanine biosynthetic process"/>
    <property type="evidence" value="ECO:0007669"/>
    <property type="project" value="UniProtKB-KW"/>
</dbReference>
<dbReference type="PROSITE" id="PS51671">
    <property type="entry name" value="ACT"/>
    <property type="match status" value="1"/>
</dbReference>
<dbReference type="FunFam" id="3.30.70.260:FF:000012">
    <property type="entry name" value="Prephenate dehydratase"/>
    <property type="match status" value="1"/>
</dbReference>
<dbReference type="PANTHER" id="PTHR21022">
    <property type="entry name" value="PREPHENATE DEHYDRATASE P PROTEIN"/>
    <property type="match status" value="1"/>
</dbReference>
<dbReference type="Gene3D" id="3.30.70.260">
    <property type="match status" value="1"/>
</dbReference>
<evidence type="ECO:0000256" key="6">
    <source>
        <dbReference type="ARBA" id="ARBA00023239"/>
    </source>
</evidence>
<dbReference type="KEGG" id="meme:HYG87_05250"/>
<keyword evidence="6 10" id="KW-0456">Lyase</keyword>
<dbReference type="GO" id="GO:0005737">
    <property type="term" value="C:cytoplasm"/>
    <property type="evidence" value="ECO:0007669"/>
    <property type="project" value="TreeGrafter"/>
</dbReference>
<dbReference type="Proteomes" id="UP000681041">
    <property type="component" value="Chromosome"/>
</dbReference>
<dbReference type="EC" id="4.2.1.51" evidence="2"/>
<dbReference type="PANTHER" id="PTHR21022:SF19">
    <property type="entry name" value="PREPHENATE DEHYDRATASE-RELATED"/>
    <property type="match status" value="1"/>
</dbReference>
<protein>
    <recommendedName>
        <fullName evidence="2">prephenate dehydratase</fullName>
        <ecNumber evidence="2">4.2.1.51</ecNumber>
    </recommendedName>
</protein>
<sequence length="269" mass="29429">MFLAFFGPKGTFTEEAAATLKGDLIAYDSIIEVLDAVKNKKVDKGVVPIENSIEGPVGVTLDLLAQDYDLIIEKEIVLSVSHNLLANPGTSIKDIKSVYSHSQALSQCRIFLENLNIITHSTSSTAAAAKFIKGQKNAGAIGTNRAAELYGLEIIARDIQDYDNNMTRFVVLSHKKQPSTGNDKTSIVFSLSKDCPGGLYDVLGLFARENINLTKIESRPSKKGLGKYIFFIDFEGHCDDSKVENILNTIKNKTPFVKVLGSYPTYGED</sequence>
<keyword evidence="4" id="KW-0057">Aromatic amino acid biosynthesis</keyword>
<evidence type="ECO:0000313" key="11">
    <source>
        <dbReference type="Proteomes" id="UP000681041"/>
    </source>
</evidence>
<dbReference type="GO" id="GO:0004664">
    <property type="term" value="F:prephenate dehydratase activity"/>
    <property type="evidence" value="ECO:0007669"/>
    <property type="project" value="UniProtKB-EC"/>
</dbReference>
<dbReference type="PROSITE" id="PS51171">
    <property type="entry name" value="PREPHENATE_DEHYDR_3"/>
    <property type="match status" value="1"/>
</dbReference>
<feature type="domain" description="ACT" evidence="9">
    <location>
        <begin position="187"/>
        <end position="264"/>
    </location>
</feature>
<accession>A0A8T8K6S0</accession>
<evidence type="ECO:0000256" key="7">
    <source>
        <dbReference type="ARBA" id="ARBA00047848"/>
    </source>
</evidence>
<proteinExistence type="predicted"/>
<dbReference type="SUPFAM" id="SSF55021">
    <property type="entry name" value="ACT-like"/>
    <property type="match status" value="1"/>
</dbReference>
<dbReference type="EMBL" id="CP058560">
    <property type="protein sequence ID" value="QUH24304.1"/>
    <property type="molecule type" value="Genomic_DNA"/>
</dbReference>
<dbReference type="Gene3D" id="3.40.190.10">
    <property type="entry name" value="Periplasmic binding protein-like II"/>
    <property type="match status" value="2"/>
</dbReference>
<dbReference type="RefSeq" id="WP_211534222.1">
    <property type="nucleotide sequence ID" value="NZ_CP058560.1"/>
</dbReference>
<evidence type="ECO:0000256" key="5">
    <source>
        <dbReference type="ARBA" id="ARBA00023222"/>
    </source>
</evidence>
<dbReference type="AlphaFoldDB" id="A0A8T8K6S0"/>
<evidence type="ECO:0000259" key="8">
    <source>
        <dbReference type="PROSITE" id="PS51171"/>
    </source>
</evidence>
<dbReference type="InterPro" id="IPR001086">
    <property type="entry name" value="Preph_deHydtase"/>
</dbReference>
<dbReference type="OrthoDB" id="8755at2157"/>
<evidence type="ECO:0000259" key="9">
    <source>
        <dbReference type="PROSITE" id="PS51671"/>
    </source>
</evidence>
<keyword evidence="11" id="KW-1185">Reference proteome</keyword>
<evidence type="ECO:0000256" key="4">
    <source>
        <dbReference type="ARBA" id="ARBA00023141"/>
    </source>
</evidence>
<gene>
    <name evidence="10" type="primary">pheA</name>
    <name evidence="10" type="ORF">HYG87_05250</name>
</gene>
<comment type="pathway">
    <text evidence="1">Amino-acid biosynthesis; L-phenylalanine biosynthesis; phenylpyruvate from prephenate: step 1/1.</text>
</comment>
<keyword evidence="5" id="KW-0584">Phenylalanine biosynthesis</keyword>
<evidence type="ECO:0000256" key="1">
    <source>
        <dbReference type="ARBA" id="ARBA00004741"/>
    </source>
</evidence>
<dbReference type="CDD" id="cd04905">
    <property type="entry name" value="ACT_CM-PDT"/>
    <property type="match status" value="1"/>
</dbReference>
<dbReference type="PROSITE" id="PS00857">
    <property type="entry name" value="PREPHENATE_DEHYDR_1"/>
    <property type="match status" value="1"/>
</dbReference>
<organism evidence="10 11">
    <name type="scientific">Methanobacterium alkalithermotolerans</name>
    <dbReference type="NCBI Taxonomy" id="2731220"/>
    <lineage>
        <taxon>Archaea</taxon>
        <taxon>Methanobacteriati</taxon>
        <taxon>Methanobacteriota</taxon>
        <taxon>Methanomada group</taxon>
        <taxon>Methanobacteria</taxon>
        <taxon>Methanobacteriales</taxon>
        <taxon>Methanobacteriaceae</taxon>
        <taxon>Methanobacterium</taxon>
    </lineage>
</organism>
<dbReference type="InterPro" id="IPR002912">
    <property type="entry name" value="ACT_dom"/>
</dbReference>
<dbReference type="PROSITE" id="PS00858">
    <property type="entry name" value="PREPHENATE_DEHYDR_2"/>
    <property type="match status" value="1"/>
</dbReference>
<dbReference type="Pfam" id="PF00800">
    <property type="entry name" value="PDT"/>
    <property type="match status" value="1"/>
</dbReference>
<dbReference type="CDD" id="cd13633">
    <property type="entry name" value="PBP2_Sa-PDT_like"/>
    <property type="match status" value="1"/>
</dbReference>
<evidence type="ECO:0000313" key="10">
    <source>
        <dbReference type="EMBL" id="QUH24304.1"/>
    </source>
</evidence>
<dbReference type="SUPFAM" id="SSF53850">
    <property type="entry name" value="Periplasmic binding protein-like II"/>
    <property type="match status" value="1"/>
</dbReference>
<name>A0A8T8K6S0_9EURY</name>
<dbReference type="GeneID" id="64820149"/>
<comment type="catalytic activity">
    <reaction evidence="7">
        <text>prephenate + H(+) = 3-phenylpyruvate + CO2 + H2O</text>
        <dbReference type="Rhea" id="RHEA:21648"/>
        <dbReference type="ChEBI" id="CHEBI:15377"/>
        <dbReference type="ChEBI" id="CHEBI:15378"/>
        <dbReference type="ChEBI" id="CHEBI:16526"/>
        <dbReference type="ChEBI" id="CHEBI:18005"/>
        <dbReference type="ChEBI" id="CHEBI:29934"/>
        <dbReference type="EC" id="4.2.1.51"/>
    </reaction>
</comment>
<evidence type="ECO:0000256" key="3">
    <source>
        <dbReference type="ARBA" id="ARBA00022605"/>
    </source>
</evidence>
<keyword evidence="3" id="KW-0028">Amino-acid biosynthesis</keyword>
<evidence type="ECO:0000256" key="2">
    <source>
        <dbReference type="ARBA" id="ARBA00013147"/>
    </source>
</evidence>
<feature type="domain" description="Prephenate dehydratase" evidence="8">
    <location>
        <begin position="2"/>
        <end position="174"/>
    </location>
</feature>
<dbReference type="Pfam" id="PF01842">
    <property type="entry name" value="ACT"/>
    <property type="match status" value="1"/>
</dbReference>